<dbReference type="KEGG" id="ans:ArsFIN_20840"/>
<dbReference type="RefSeq" id="WP_280631956.1">
    <property type="nucleotide sequence ID" value="NZ_CP123544.1"/>
</dbReference>
<gene>
    <name evidence="1" type="ORF">ArsFIN_20840</name>
    <name evidence="2" type="ORF">ArsFIN_23030</name>
</gene>
<name>A0A4P7KUG8_9GAMM</name>
<evidence type="ECO:0000313" key="2">
    <source>
        <dbReference type="EMBL" id="QBY43735.1"/>
    </source>
</evidence>
<protein>
    <submittedName>
        <fullName evidence="2">Uncharacterized protein</fullName>
    </submittedName>
</protein>
<proteinExistence type="predicted"/>
<organism evidence="2 3">
    <name type="scientific">Arsenophonus nasoniae</name>
    <name type="common">son-killer infecting Nasonia vitripennis</name>
    <dbReference type="NCBI Taxonomy" id="638"/>
    <lineage>
        <taxon>Bacteria</taxon>
        <taxon>Pseudomonadati</taxon>
        <taxon>Pseudomonadota</taxon>
        <taxon>Gammaproteobacteria</taxon>
        <taxon>Enterobacterales</taxon>
        <taxon>Morganellaceae</taxon>
        <taxon>Arsenophonus</taxon>
    </lineage>
</organism>
<reference evidence="2 3" key="1">
    <citation type="submission" date="2019-03" db="EMBL/GenBank/DDBJ databases">
        <title>Long-read sequencing reveals hyperdense prophage content in a complex bacterial symbiont genome.</title>
        <authorList>
            <person name="Frost C.L."/>
            <person name="Siozios S."/>
            <person name="Nadal-Jimenez P."/>
            <person name="Brockhurst M.A."/>
            <person name="King K.C."/>
            <person name="Darby A.C."/>
            <person name="Hurst G.D.D."/>
        </authorList>
    </citation>
    <scope>NUCLEOTIDE SEQUENCE [LARGE SCALE GENOMIC DNA]</scope>
    <source>
        <strain evidence="2 3">FIN</strain>
    </source>
</reference>
<evidence type="ECO:0000313" key="1">
    <source>
        <dbReference type="EMBL" id="QBY43517.1"/>
    </source>
</evidence>
<dbReference type="KEGG" id="ans:ArsFIN_23030"/>
<accession>A0A4P7KUG8</accession>
<dbReference type="Proteomes" id="UP000295134">
    <property type="component" value="Chromosome"/>
</dbReference>
<dbReference type="EMBL" id="CP038613">
    <property type="protein sequence ID" value="QBY43735.1"/>
    <property type="molecule type" value="Genomic_DNA"/>
</dbReference>
<evidence type="ECO:0000313" key="3">
    <source>
        <dbReference type="Proteomes" id="UP000295134"/>
    </source>
</evidence>
<sequence>MTVNIIRTPPAHTTKTDLYLGEMMKFEELSEKSQEKASEALRYALQAEMDSNRAIDKVRAKALASAIRDGFIALEREASEKDAGKDCGKDNMNFGFANS</sequence>
<dbReference type="EMBL" id="CP038613">
    <property type="protein sequence ID" value="QBY43517.1"/>
    <property type="molecule type" value="Genomic_DNA"/>
</dbReference>
<dbReference type="AlphaFoldDB" id="A0A4P7KUG8"/>